<dbReference type="PANTHER" id="PTHR18939">
    <property type="entry name" value="RIBOSOME BINDING PROTEIN-1"/>
    <property type="match status" value="1"/>
</dbReference>
<dbReference type="GO" id="GO:0005789">
    <property type="term" value="C:endoplasmic reticulum membrane"/>
    <property type="evidence" value="ECO:0007669"/>
    <property type="project" value="UniProtKB-SubCell"/>
</dbReference>
<dbReference type="GO" id="GO:0015031">
    <property type="term" value="P:protein transport"/>
    <property type="evidence" value="ECO:0007669"/>
    <property type="project" value="InterPro"/>
</dbReference>
<dbReference type="Ensembl" id="ENSOANT00000001986.4">
    <property type="protein sequence ID" value="ENSOANP00000001985.3"/>
    <property type="gene ID" value="ENSOANG00000001247.4"/>
</dbReference>
<keyword evidence="4" id="KW-1133">Transmembrane helix</keyword>
<gene>
    <name evidence="9" type="primary">RRBP1</name>
</gene>
<protein>
    <recommendedName>
        <fullName evidence="8">Ribosome receptor lysine/proline rich domain-containing protein</fullName>
    </recommendedName>
</protein>
<evidence type="ECO:0000313" key="10">
    <source>
        <dbReference type="Proteomes" id="UP000002279"/>
    </source>
</evidence>
<dbReference type="Bgee" id="ENSOANG00000001247">
    <property type="expression patterns" value="Expressed in endometrium and 8 other cell types or tissues"/>
</dbReference>
<evidence type="ECO:0000256" key="6">
    <source>
        <dbReference type="SAM" id="Coils"/>
    </source>
</evidence>
<dbReference type="AlphaFoldDB" id="F6XGT6"/>
<name>F6XGT6_ORNAN</name>
<dbReference type="STRING" id="9258.ENSOANP00000001985"/>
<dbReference type="Pfam" id="PF05104">
    <property type="entry name" value="Rib_recp_KP_reg"/>
    <property type="match status" value="1"/>
</dbReference>
<reference evidence="9" key="1">
    <citation type="submission" date="2025-08" db="UniProtKB">
        <authorList>
            <consortium name="Ensembl"/>
        </authorList>
    </citation>
    <scope>IDENTIFICATION</scope>
    <source>
        <strain evidence="9">Glennie</strain>
    </source>
</reference>
<evidence type="ECO:0000256" key="7">
    <source>
        <dbReference type="SAM" id="MobiDB-lite"/>
    </source>
</evidence>
<evidence type="ECO:0000256" key="5">
    <source>
        <dbReference type="ARBA" id="ARBA00023136"/>
    </source>
</evidence>
<dbReference type="HOGENOM" id="CLU_005662_1_0_1"/>
<evidence type="ECO:0000256" key="4">
    <source>
        <dbReference type="ARBA" id="ARBA00022989"/>
    </source>
</evidence>
<dbReference type="InParanoid" id="F6XGT6"/>
<keyword evidence="10" id="KW-1185">Reference proteome</keyword>
<feature type="domain" description="Ribosome receptor lysine/proline rich" evidence="8">
    <location>
        <begin position="165"/>
        <end position="295"/>
    </location>
</feature>
<dbReference type="GeneTree" id="ENSGT00940000158015"/>
<dbReference type="Proteomes" id="UP000002279">
    <property type="component" value="Unplaced"/>
</dbReference>
<feature type="coiled-coil region" evidence="6">
    <location>
        <begin position="303"/>
        <end position="334"/>
    </location>
</feature>
<dbReference type="InterPro" id="IPR040248">
    <property type="entry name" value="RRBP1"/>
</dbReference>
<proteinExistence type="predicted"/>
<evidence type="ECO:0000313" key="9">
    <source>
        <dbReference type="Ensembl" id="ENSOANP00000001985.3"/>
    </source>
</evidence>
<evidence type="ECO:0000256" key="3">
    <source>
        <dbReference type="ARBA" id="ARBA00022824"/>
    </source>
</evidence>
<feature type="coiled-coil region" evidence="6">
    <location>
        <begin position="55"/>
        <end position="205"/>
    </location>
</feature>
<keyword evidence="2" id="KW-0812">Transmembrane</keyword>
<sequence>MQTQTKELLQSLFPQVTVAAQQGYGGWLQEFKEKSCEILKQQAAESESLDLAPKLREAEEAQSTLQSECDQYRTILAETEGMLKDLQKSVEEEERIWKTKLSVSEEELQKSYTKVKRLEETVDKLKGDLQNADQVKEYTSLLEAQLESHLATASAECQNYTKEMALLKQLLVESQEELSATKTEAQKQSKELALVRQQLSEMKNHVQDGEVVGSQADPTEQEPLELKTQLEKSKALLENEQSQRQKLTAEFEEAQNSASSLQAELETLRSSRDLESSETEEAVQLKERLEKEKKLTKDLGRAATKLQELLKATQEQLTKEKEAVKKLQEQLEGKDGGSGKEGTSV</sequence>
<keyword evidence="5" id="KW-0472">Membrane</keyword>
<accession>F6XGT6</accession>
<evidence type="ECO:0000256" key="2">
    <source>
        <dbReference type="ARBA" id="ARBA00022692"/>
    </source>
</evidence>
<keyword evidence="6" id="KW-0175">Coiled coil</keyword>
<reference evidence="9" key="2">
    <citation type="submission" date="2025-09" db="UniProtKB">
        <authorList>
            <consortium name="Ensembl"/>
        </authorList>
    </citation>
    <scope>IDENTIFICATION</scope>
    <source>
        <strain evidence="9">Glennie</strain>
    </source>
</reference>
<evidence type="ECO:0000256" key="1">
    <source>
        <dbReference type="ARBA" id="ARBA00004389"/>
    </source>
</evidence>
<evidence type="ECO:0000259" key="8">
    <source>
        <dbReference type="Pfam" id="PF05104"/>
    </source>
</evidence>
<feature type="compositionally biased region" description="Basic and acidic residues" evidence="7">
    <location>
        <begin position="266"/>
        <end position="275"/>
    </location>
</feature>
<feature type="region of interest" description="Disordered" evidence="7">
    <location>
        <begin position="238"/>
        <end position="285"/>
    </location>
</feature>
<organism evidence="9 10">
    <name type="scientific">Ornithorhynchus anatinus</name>
    <name type="common">Duckbill platypus</name>
    <dbReference type="NCBI Taxonomy" id="9258"/>
    <lineage>
        <taxon>Eukaryota</taxon>
        <taxon>Metazoa</taxon>
        <taxon>Chordata</taxon>
        <taxon>Craniata</taxon>
        <taxon>Vertebrata</taxon>
        <taxon>Euteleostomi</taxon>
        <taxon>Mammalia</taxon>
        <taxon>Monotremata</taxon>
        <taxon>Ornithorhynchidae</taxon>
        <taxon>Ornithorhynchus</taxon>
    </lineage>
</organism>
<comment type="subcellular location">
    <subcellularLocation>
        <location evidence="1">Endoplasmic reticulum membrane</location>
        <topology evidence="1">Single-pass membrane protein</topology>
    </subcellularLocation>
</comment>
<dbReference type="InterPro" id="IPR007794">
    <property type="entry name" value="Rib_rcpt_KP"/>
</dbReference>
<dbReference type="eggNOG" id="ENOG502QV05">
    <property type="taxonomic scope" value="Eukaryota"/>
</dbReference>
<keyword evidence="3" id="KW-0256">Endoplasmic reticulum</keyword>
<dbReference type="PANTHER" id="PTHR18939:SF4">
    <property type="entry name" value="RIBOSOME-BINDING PROTEIN 1"/>
    <property type="match status" value="1"/>
</dbReference>
<feature type="compositionally biased region" description="Basic and acidic residues" evidence="7">
    <location>
        <begin position="238"/>
        <end position="249"/>
    </location>
</feature>